<comment type="caution">
    <text evidence="1">The sequence shown here is derived from an EMBL/GenBank/DDBJ whole genome shotgun (WGS) entry which is preliminary data.</text>
</comment>
<accession>A0A414FHD3</accession>
<organism evidence="1 3">
    <name type="scientific">Phocaeicola plebeius</name>
    <dbReference type="NCBI Taxonomy" id="310297"/>
    <lineage>
        <taxon>Bacteria</taxon>
        <taxon>Pseudomonadati</taxon>
        <taxon>Bacteroidota</taxon>
        <taxon>Bacteroidia</taxon>
        <taxon>Bacteroidales</taxon>
        <taxon>Bacteroidaceae</taxon>
        <taxon>Phocaeicola</taxon>
    </lineage>
</organism>
<evidence type="ECO:0000313" key="4">
    <source>
        <dbReference type="Proteomes" id="UP000284916"/>
    </source>
</evidence>
<dbReference type="AlphaFoldDB" id="A0A414FHD3"/>
<gene>
    <name evidence="2" type="ORF">DW035_05295</name>
    <name evidence="1" type="ORF">DW789_15795</name>
</gene>
<evidence type="ECO:0008006" key="5">
    <source>
        <dbReference type="Google" id="ProtNLM"/>
    </source>
</evidence>
<protein>
    <recommendedName>
        <fullName evidence="5">DUF4878 domain-containing protein</fullName>
    </recommendedName>
</protein>
<evidence type="ECO:0000313" key="2">
    <source>
        <dbReference type="EMBL" id="RHL17507.1"/>
    </source>
</evidence>
<dbReference type="EMBL" id="QROI01000006">
    <property type="protein sequence ID" value="RHL17507.1"/>
    <property type="molecule type" value="Genomic_DNA"/>
</dbReference>
<dbReference type="Proteomes" id="UP000284916">
    <property type="component" value="Unassembled WGS sequence"/>
</dbReference>
<evidence type="ECO:0000313" key="1">
    <source>
        <dbReference type="EMBL" id="RHD46528.1"/>
    </source>
</evidence>
<dbReference type="RefSeq" id="WP_118166310.1">
    <property type="nucleotide sequence ID" value="NZ_CAJLCU010000040.1"/>
</dbReference>
<dbReference type="Proteomes" id="UP000284361">
    <property type="component" value="Unassembled WGS sequence"/>
</dbReference>
<dbReference type="EMBL" id="QSJG01000065">
    <property type="protein sequence ID" value="RHD46528.1"/>
    <property type="molecule type" value="Genomic_DNA"/>
</dbReference>
<sequence length="158" mass="17857">MKRYNIVAIVAICLLCLLSCTERKGKQTETATIPTELKSFTDGLVKEDTLAVQKLVNDYMTYVQNGEYAEAAAMLYKPDSTDIWNEPIPLSNEEMEKVIETLKLFPVQSHEIKDIKFKTAIENEVKCTFTIKGSQSISSSISFKPMNYLGGWRLCLSE</sequence>
<name>A0A414FHD3_9BACT</name>
<reference evidence="3 4" key="1">
    <citation type="submission" date="2018-08" db="EMBL/GenBank/DDBJ databases">
        <title>A genome reference for cultivated species of the human gut microbiota.</title>
        <authorList>
            <person name="Zou Y."/>
            <person name="Xue W."/>
            <person name="Luo G."/>
        </authorList>
    </citation>
    <scope>NUCLEOTIDE SEQUENCE [LARGE SCALE GENOMIC DNA]</scope>
    <source>
        <strain evidence="2 4">AF39-11</strain>
        <strain evidence="1 3">AM31-10</strain>
    </source>
</reference>
<proteinExistence type="predicted"/>
<evidence type="ECO:0000313" key="3">
    <source>
        <dbReference type="Proteomes" id="UP000284361"/>
    </source>
</evidence>